<evidence type="ECO:0000256" key="1">
    <source>
        <dbReference type="SAM" id="SignalP"/>
    </source>
</evidence>
<name>A0A0K8REX2_IXORI</name>
<organism evidence="2">
    <name type="scientific">Ixodes ricinus</name>
    <name type="common">Common tick</name>
    <name type="synonym">Acarus ricinus</name>
    <dbReference type="NCBI Taxonomy" id="34613"/>
    <lineage>
        <taxon>Eukaryota</taxon>
        <taxon>Metazoa</taxon>
        <taxon>Ecdysozoa</taxon>
        <taxon>Arthropoda</taxon>
        <taxon>Chelicerata</taxon>
        <taxon>Arachnida</taxon>
        <taxon>Acari</taxon>
        <taxon>Parasitiformes</taxon>
        <taxon>Ixodida</taxon>
        <taxon>Ixodoidea</taxon>
        <taxon>Ixodidae</taxon>
        <taxon>Ixodinae</taxon>
        <taxon>Ixodes</taxon>
    </lineage>
</organism>
<protein>
    <submittedName>
        <fullName evidence="2">Putative 5.3 kDa protein</fullName>
    </submittedName>
</protein>
<dbReference type="EMBL" id="GADI01004101">
    <property type="protein sequence ID" value="JAA69707.1"/>
    <property type="molecule type" value="mRNA"/>
</dbReference>
<dbReference type="AlphaFoldDB" id="A0A0K8REX2"/>
<reference evidence="2" key="1">
    <citation type="submission" date="2012-12" db="EMBL/GenBank/DDBJ databases">
        <title>Identification and characterization of a phenylalanine ammonia-lyase gene family in Isatis indigotica Fort.</title>
        <authorList>
            <person name="Liu Q."/>
            <person name="Chen J."/>
            <person name="Zhou X."/>
            <person name="Di P."/>
            <person name="Xiao Y."/>
            <person name="Xuan H."/>
            <person name="Zhang L."/>
            <person name="Chen W."/>
        </authorList>
    </citation>
    <scope>NUCLEOTIDE SEQUENCE</scope>
    <source>
        <tissue evidence="2">Salivary gland</tissue>
    </source>
</reference>
<sequence length="74" mass="8261">MRALIISSLLLLHGMVVWAQYIPRPGEALFPKCNWPCTGRPRECPRECNQCLRIGNAKTKMCVSRGGWFGAGGR</sequence>
<evidence type="ECO:0000313" key="2">
    <source>
        <dbReference type="EMBL" id="JAA69707.1"/>
    </source>
</evidence>
<feature type="signal peptide" evidence="1">
    <location>
        <begin position="1"/>
        <end position="19"/>
    </location>
</feature>
<feature type="chain" id="PRO_5005517543" evidence="1">
    <location>
        <begin position="20"/>
        <end position="74"/>
    </location>
</feature>
<proteinExistence type="evidence at transcript level"/>
<accession>A0A0K8REX2</accession>
<keyword evidence="1" id="KW-0732">Signal</keyword>